<proteinExistence type="inferred from homology"/>
<evidence type="ECO:0000313" key="5">
    <source>
        <dbReference type="Proteomes" id="UP000504724"/>
    </source>
</evidence>
<protein>
    <submittedName>
        <fullName evidence="4">AMP-binding protein</fullName>
    </submittedName>
</protein>
<comment type="similarity">
    <text evidence="1">Belongs to the ATP-dependent AMP-binding enzyme family.</text>
</comment>
<dbReference type="Gene3D" id="3.40.50.12780">
    <property type="entry name" value="N-terminal domain of ligase-like"/>
    <property type="match status" value="1"/>
</dbReference>
<dbReference type="Gene3D" id="3.30.300.30">
    <property type="match status" value="1"/>
</dbReference>
<dbReference type="PANTHER" id="PTHR43201">
    <property type="entry name" value="ACYL-COA SYNTHETASE"/>
    <property type="match status" value="1"/>
</dbReference>
<evidence type="ECO:0000259" key="3">
    <source>
        <dbReference type="SMART" id="SM00563"/>
    </source>
</evidence>
<dbReference type="SUPFAM" id="SSF69593">
    <property type="entry name" value="Glycerol-3-phosphate (1)-acyltransferase"/>
    <property type="match status" value="1"/>
</dbReference>
<dbReference type="InterPro" id="IPR002123">
    <property type="entry name" value="Plipid/glycerol_acylTrfase"/>
</dbReference>
<organism evidence="4 5">
    <name type="scientific">Thiomicrorhabdus xiamenensis</name>
    <dbReference type="NCBI Taxonomy" id="2739063"/>
    <lineage>
        <taxon>Bacteria</taxon>
        <taxon>Pseudomonadati</taxon>
        <taxon>Pseudomonadota</taxon>
        <taxon>Gammaproteobacteria</taxon>
        <taxon>Thiotrichales</taxon>
        <taxon>Piscirickettsiaceae</taxon>
        <taxon>Thiomicrorhabdus</taxon>
    </lineage>
</organism>
<evidence type="ECO:0000256" key="1">
    <source>
        <dbReference type="ARBA" id="ARBA00006432"/>
    </source>
</evidence>
<dbReference type="GO" id="GO:0006631">
    <property type="term" value="P:fatty acid metabolic process"/>
    <property type="evidence" value="ECO:0007669"/>
    <property type="project" value="TreeGrafter"/>
</dbReference>
<gene>
    <name evidence="4" type="ORF">HQN79_00355</name>
</gene>
<dbReference type="InterPro" id="IPR020845">
    <property type="entry name" value="AMP-binding_CS"/>
</dbReference>
<dbReference type="KEGG" id="txa:HQN79_00355"/>
<feature type="domain" description="Phospholipid/glycerol acyltransferase" evidence="3">
    <location>
        <begin position="37"/>
        <end position="147"/>
    </location>
</feature>
<evidence type="ECO:0000256" key="2">
    <source>
        <dbReference type="ARBA" id="ARBA00022598"/>
    </source>
</evidence>
<accession>A0A7D4TCR1</accession>
<dbReference type="InterPro" id="IPR042099">
    <property type="entry name" value="ANL_N_sf"/>
</dbReference>
<dbReference type="Pfam" id="PF00501">
    <property type="entry name" value="AMP-binding"/>
    <property type="match status" value="1"/>
</dbReference>
<dbReference type="SMART" id="SM00563">
    <property type="entry name" value="PlsC"/>
    <property type="match status" value="1"/>
</dbReference>
<dbReference type="InterPro" id="IPR045851">
    <property type="entry name" value="AMP-bd_C_sf"/>
</dbReference>
<dbReference type="GO" id="GO:0031956">
    <property type="term" value="F:medium-chain fatty acid-CoA ligase activity"/>
    <property type="evidence" value="ECO:0007669"/>
    <property type="project" value="TreeGrafter"/>
</dbReference>
<dbReference type="SUPFAM" id="SSF56801">
    <property type="entry name" value="Acetyl-CoA synthetase-like"/>
    <property type="match status" value="1"/>
</dbReference>
<name>A0A7D4TCR1_9GAMM</name>
<dbReference type="EMBL" id="CP054020">
    <property type="protein sequence ID" value="QKI88127.1"/>
    <property type="molecule type" value="Genomic_DNA"/>
</dbReference>
<dbReference type="AlphaFoldDB" id="A0A7D4TCR1"/>
<dbReference type="PROSITE" id="PS00455">
    <property type="entry name" value="AMP_BINDING"/>
    <property type="match status" value="1"/>
</dbReference>
<dbReference type="RefSeq" id="WP_173283718.1">
    <property type="nucleotide sequence ID" value="NZ_CP054020.1"/>
</dbReference>
<dbReference type="Proteomes" id="UP000504724">
    <property type="component" value="Chromosome"/>
</dbReference>
<keyword evidence="2" id="KW-0436">Ligase</keyword>
<dbReference type="CDD" id="cd07989">
    <property type="entry name" value="LPLAT_AGPAT-like"/>
    <property type="match status" value="1"/>
</dbReference>
<reference evidence="4 5" key="1">
    <citation type="submission" date="2020-05" db="EMBL/GenBank/DDBJ databases">
        <title>Thiomicrorhabdus sediminis sp.nov. and Thiomicrorhabdus xiamenensis sp.nov., novel sulfur-oxidizing bacteria isolated from coastal sediment.</title>
        <authorList>
            <person name="Liu X."/>
        </authorList>
    </citation>
    <scope>NUCLEOTIDE SEQUENCE [LARGE SCALE GENOMIC DNA]</scope>
    <source>
        <strain evidence="4 5">G2</strain>
    </source>
</reference>
<dbReference type="PANTHER" id="PTHR43201:SF5">
    <property type="entry name" value="MEDIUM-CHAIN ACYL-COA LIGASE ACSF2, MITOCHONDRIAL"/>
    <property type="match status" value="1"/>
</dbReference>
<keyword evidence="5" id="KW-1185">Reference proteome</keyword>
<dbReference type="InterPro" id="IPR000873">
    <property type="entry name" value="AMP-dep_synth/lig_dom"/>
</dbReference>
<evidence type="ECO:0000313" key="4">
    <source>
        <dbReference type="EMBL" id="QKI88127.1"/>
    </source>
</evidence>
<sequence>MKWLFKSLAKLIFKLLYRVEVRGLEHYRAVKQEKQPLLIIANHVSLLDGPLLDLFVPGETTFMVDKSHTNKWHERWILAMSHYFSVDMHSPYAAKHMIEELRTGKQCMIFPEGRITTTGAMMKIYDGTGMVAAKSGAILLPIHIDGAVLSRFSYLDGSRFGFIKRFWFPKITLTISPAQQLSVPKGVKGHDRHRLLTEQVAKIMRDSAYLGAIQKKSLFTALLQAKSKFRAGDICVEDINHQELTLKKIVLAAKVLGKALHKELKDEKRVGLMLPNVSGMPASFFALQAYGYVPAMINFTAGKNVIRSACQTAELKTIITSQRFIDAFGLQELVEELSSDVRFIVLEEVRESIGTLDKLGGMLASAKSLPGNRLDPESEAVVLFTSGSEGAPKGVVLSHNNIVSNIEQISAMLNLMPNEQLFNALPTFHCFGLTAGMLWPILKGARVFFYPSPVHYHQVPELVYQKNARLIFGTDTFFTGYARKANPYDFYSMRALVAGAERLRPETRQVYAEKFHQPIYEGYGVTETTPVLSVNIPTSFKHGSVGMFVPMIEHRLEPIPGIKEGGRLFVKGPNVMLGYLMPDKPGVLQPPSGGWHDTGDIVDIDQDGFVWIKGRAKRFAKIGGEMVSLTAVEAYINQASPESHHAVVAIEDKRKGEQLVLVTDDHTLSRKTVIDAARANQVSELMIPKTVVLVEQVPVLGTGKVDYPAVQQLVEQQSKV</sequence>
<dbReference type="GO" id="GO:0016746">
    <property type="term" value="F:acyltransferase activity"/>
    <property type="evidence" value="ECO:0007669"/>
    <property type="project" value="InterPro"/>
</dbReference>
<dbReference type="Pfam" id="PF01553">
    <property type="entry name" value="Acyltransferase"/>
    <property type="match status" value="1"/>
</dbReference>